<reference evidence="2" key="1">
    <citation type="journal article" date="1994" name="EMBO J.">
        <title>Disruption of RNA editing in Leishmania tarentolae by the loss of minicircle-encoded guide RNA genes.</title>
        <authorList>
            <person name="Thiemann O.H."/>
            <person name="Maslov D.A."/>
            <person name="Simpson L."/>
        </authorList>
    </citation>
    <scope>NUCLEOTIDE SEQUENCE</scope>
</reference>
<dbReference type="AlphaFoldDB" id="Q7M3S7"/>
<keyword evidence="1" id="KW-0812">Transmembrane</keyword>
<dbReference type="PIR" id="S51909">
    <property type="entry name" value="S51909"/>
</dbReference>
<evidence type="ECO:0000313" key="2">
    <source>
        <dbReference type="PIR" id="S51909"/>
    </source>
</evidence>
<sequence>IKLYELSIRTRRKERTVLRRGEILRVVLFLLWLGDQIMILSFILLYLSFRY</sequence>
<organism evidence="2">
    <name type="scientific">Leishmania tarentolae</name>
    <name type="common">Sauroleishmania tarentolae</name>
    <dbReference type="NCBI Taxonomy" id="5689"/>
    <lineage>
        <taxon>Eukaryota</taxon>
        <taxon>Discoba</taxon>
        <taxon>Euglenozoa</taxon>
        <taxon>Kinetoplastea</taxon>
        <taxon>Metakinetoplastina</taxon>
        <taxon>Trypanosomatida</taxon>
        <taxon>Trypanosomatidae</taxon>
        <taxon>Leishmaniinae</taxon>
        <taxon>Leishmania</taxon>
        <taxon>lizard Leishmania</taxon>
    </lineage>
</organism>
<accession>Q7M3S7</accession>
<name>Q7M3S7_LEITA</name>
<evidence type="ECO:0000256" key="1">
    <source>
        <dbReference type="SAM" id="Phobius"/>
    </source>
</evidence>
<keyword evidence="1" id="KW-0472">Membrane</keyword>
<proteinExistence type="predicted"/>
<keyword evidence="1" id="KW-1133">Transmembrane helix</keyword>
<feature type="transmembrane region" description="Helical" evidence="1">
    <location>
        <begin position="23"/>
        <end position="49"/>
    </location>
</feature>
<protein>
    <submittedName>
        <fullName evidence="2">Cryptogene protein G3</fullName>
    </submittedName>
</protein>